<organism evidence="2">
    <name type="scientific">Thrips palmi</name>
    <name type="common">Melon thrips</name>
    <dbReference type="NCBI Taxonomy" id="161013"/>
    <lineage>
        <taxon>Eukaryota</taxon>
        <taxon>Metazoa</taxon>
        <taxon>Ecdysozoa</taxon>
        <taxon>Arthropoda</taxon>
        <taxon>Hexapoda</taxon>
        <taxon>Insecta</taxon>
        <taxon>Pterygota</taxon>
        <taxon>Neoptera</taxon>
        <taxon>Paraneoptera</taxon>
        <taxon>Thysanoptera</taxon>
        <taxon>Terebrantia</taxon>
        <taxon>Thripoidea</taxon>
        <taxon>Thripidae</taxon>
        <taxon>Thrips</taxon>
    </lineage>
</organism>
<dbReference type="InParanoid" id="A0A6P8YK13"/>
<evidence type="ECO:0000313" key="1">
    <source>
        <dbReference type="Proteomes" id="UP000515158"/>
    </source>
</evidence>
<name>A0A6P8YK13_THRPL</name>
<keyword evidence="1" id="KW-1185">Reference proteome</keyword>
<accession>A0A6P8YK13</accession>
<gene>
    <name evidence="2" type="primary">LOC117641236</name>
</gene>
<dbReference type="KEGG" id="tpal:117641236"/>
<proteinExistence type="predicted"/>
<dbReference type="AlphaFoldDB" id="A0A6P8YK13"/>
<dbReference type="Gene3D" id="3.30.160.60">
    <property type="entry name" value="Classic Zinc Finger"/>
    <property type="match status" value="1"/>
</dbReference>
<protein>
    <submittedName>
        <fullName evidence="2">Uncharacterized protein LOC117641236</fullName>
    </submittedName>
</protein>
<evidence type="ECO:0000313" key="2">
    <source>
        <dbReference type="RefSeq" id="XP_034234282.1"/>
    </source>
</evidence>
<dbReference type="RefSeq" id="XP_034234282.1">
    <property type="nucleotide sequence ID" value="XM_034378391.1"/>
</dbReference>
<dbReference type="Proteomes" id="UP000515158">
    <property type="component" value="Unplaced"/>
</dbReference>
<dbReference type="OrthoDB" id="7692677at2759"/>
<sequence length="825" mass="93005">MFNLDKITCPVCTVRFPLAHLQTHMRVAHTRKIYSRFICKSGCGRPFSTFDALYKHLSRCSVDGISSDTLESDESKDSCESAEASGESELAAGAQGSEESNFDGKAIESNVLGNAEFASTIKSFSDEFVARLYRKSSLPRNHIQGIVEDVMCLLSKCCDYLKPQVVQTLNDFSGTQNNLNEISKSFDLVKNCMLHLSTDYKRNLYFARCGSLILPVPHEVGSTNESKRTRGGTVFKKLYHYVHSVPLRAVLKCILELPDAFSSVQSHIASLESNDKTIDNFMQCPLWKSKKSGYSADDIVLPLFVFIDDCQYNNALGSHSKSLGACYTSLPFLPEECQSTLDNIILALLYKSCYRKMFGDDKIFDPLIAELTFLEKEGILVSTEHGLQRVFFVTGLLLGDNKGLNSLLGFTECFTANHCCRFCKSHRNTMHYQSVEDPSTLRTLESYNADLITNDVSLTGLKYESVFNKVPSFHVTSNLAVDSFHDLAEGACHNVLRHLLNHCIPNYFTLDILNDRLNLFDYGPCETNRVPEITEKSLSSDKLKLSGSETLLFIKILGILIGDLVPPNDPYWKLYLKLRELLDICQSKSVSISQPKSLRVIVEEFNTMYVKITGDTLKPKMHNFLHYARVLENCGPIQSMAVARFEAKHKDITVPAHTTSSRVNPTLTFSMRHQLSLCYRFMSKQSILPKVEFGPSELVSVSDLDNFELFDRSLPQLFLDSQLLSLKWVNIKGTLYKPGMVLLVNANEHGPVFGELCYILVHEETVLFVFCYFLNLGYSEPVHAFPVCKSQRWSCIEPSAMYDPHPLFAHSNILGVKYVSLKHRL</sequence>
<reference evidence="2" key="1">
    <citation type="submission" date="2025-08" db="UniProtKB">
        <authorList>
            <consortium name="RefSeq"/>
        </authorList>
    </citation>
    <scope>IDENTIFICATION</scope>
    <source>
        <tissue evidence="2">Total insect</tissue>
    </source>
</reference>
<dbReference type="GeneID" id="117641236"/>